<organism evidence="1 2">
    <name type="scientific">Jimgerdemannia flammicorona</name>
    <dbReference type="NCBI Taxonomy" id="994334"/>
    <lineage>
        <taxon>Eukaryota</taxon>
        <taxon>Fungi</taxon>
        <taxon>Fungi incertae sedis</taxon>
        <taxon>Mucoromycota</taxon>
        <taxon>Mucoromycotina</taxon>
        <taxon>Endogonomycetes</taxon>
        <taxon>Endogonales</taxon>
        <taxon>Endogonaceae</taxon>
        <taxon>Jimgerdemannia</taxon>
    </lineage>
</organism>
<proteinExistence type="predicted"/>
<accession>A0A433D8Q5</accession>
<name>A0A433D8Q5_9FUNG</name>
<keyword evidence="2" id="KW-1185">Reference proteome</keyword>
<dbReference type="Proteomes" id="UP000268093">
    <property type="component" value="Unassembled WGS sequence"/>
</dbReference>
<sequence>MTPNDLCAQRWRPRLLQEEVDVRSGFTREGESDVCMKTIWEEVNGGRLGRFALDGREMRRAGSGTGANVYADLGLAGDWGAVTETRKGI</sequence>
<comment type="caution">
    <text evidence="1">The sequence shown here is derived from an EMBL/GenBank/DDBJ whole genome shotgun (WGS) entry which is preliminary data.</text>
</comment>
<reference evidence="1 2" key="1">
    <citation type="journal article" date="2018" name="New Phytol.">
        <title>Phylogenomics of Endogonaceae and evolution of mycorrhizas within Mucoromycota.</title>
        <authorList>
            <person name="Chang Y."/>
            <person name="Desiro A."/>
            <person name="Na H."/>
            <person name="Sandor L."/>
            <person name="Lipzen A."/>
            <person name="Clum A."/>
            <person name="Barry K."/>
            <person name="Grigoriev I.V."/>
            <person name="Martin F.M."/>
            <person name="Stajich J.E."/>
            <person name="Smith M.E."/>
            <person name="Bonito G."/>
            <person name="Spatafora J.W."/>
        </authorList>
    </citation>
    <scope>NUCLEOTIDE SEQUENCE [LARGE SCALE GENOMIC DNA]</scope>
    <source>
        <strain evidence="1 2">GMNB39</strain>
    </source>
</reference>
<evidence type="ECO:0000313" key="2">
    <source>
        <dbReference type="Proteomes" id="UP000268093"/>
    </source>
</evidence>
<dbReference type="AlphaFoldDB" id="A0A433D8Q5"/>
<gene>
    <name evidence="1" type="ORF">BC936DRAFT_145999</name>
</gene>
<dbReference type="EMBL" id="RBNI01004826">
    <property type="protein sequence ID" value="RUP47212.1"/>
    <property type="molecule type" value="Genomic_DNA"/>
</dbReference>
<evidence type="ECO:0000313" key="1">
    <source>
        <dbReference type="EMBL" id="RUP47212.1"/>
    </source>
</evidence>
<protein>
    <submittedName>
        <fullName evidence="1">Uncharacterized protein</fullName>
    </submittedName>
</protein>